<dbReference type="Proteomes" id="UP000591941">
    <property type="component" value="Unassembled WGS sequence"/>
</dbReference>
<evidence type="ECO:0000313" key="1">
    <source>
        <dbReference type="EMBL" id="MBB6477438.1"/>
    </source>
</evidence>
<accession>A0A841R3N2</accession>
<dbReference type="EMBL" id="JACHHI010000002">
    <property type="protein sequence ID" value="MBB6477438.1"/>
    <property type="molecule type" value="Genomic_DNA"/>
</dbReference>
<sequence>MKQKPHDPVQSPAYYTDGRYETVEAIEAWGLDHHAGDALAYISRAGKKSPDTYRLDLQKALWYIDRILAEPRLRNIDPQDFTEDKRLTPILATAVVHLQAASAADQAGERACARAEWELVRQALQCALAEKE</sequence>
<dbReference type="OrthoDB" id="1684418at2"/>
<dbReference type="AlphaFoldDB" id="A0A841R3N2"/>
<organism evidence="1 2">
    <name type="scientific">Negativicoccus succinicivorans</name>
    <dbReference type="NCBI Taxonomy" id="620903"/>
    <lineage>
        <taxon>Bacteria</taxon>
        <taxon>Bacillati</taxon>
        <taxon>Bacillota</taxon>
        <taxon>Negativicutes</taxon>
        <taxon>Veillonellales</taxon>
        <taxon>Veillonellaceae</taxon>
        <taxon>Negativicoccus</taxon>
    </lineage>
</organism>
<protein>
    <recommendedName>
        <fullName evidence="3">DUF3310 domain-containing protein</fullName>
    </recommendedName>
</protein>
<evidence type="ECO:0008006" key="3">
    <source>
        <dbReference type="Google" id="ProtNLM"/>
    </source>
</evidence>
<dbReference type="RefSeq" id="WP_024048214.1">
    <property type="nucleotide sequence ID" value="NZ_CABWNB010000003.1"/>
</dbReference>
<dbReference type="InterPro" id="IPR021739">
    <property type="entry name" value="SaV-like"/>
</dbReference>
<dbReference type="GeneID" id="93485746"/>
<dbReference type="Pfam" id="PF11753">
    <property type="entry name" value="DUF3310"/>
    <property type="match status" value="1"/>
</dbReference>
<comment type="caution">
    <text evidence="1">The sequence shown here is derived from an EMBL/GenBank/DDBJ whole genome shotgun (WGS) entry which is preliminary data.</text>
</comment>
<gene>
    <name evidence="1" type="ORF">HNR45_000468</name>
</gene>
<reference evidence="1 2" key="1">
    <citation type="submission" date="2020-08" db="EMBL/GenBank/DDBJ databases">
        <title>Genomic Encyclopedia of Type Strains, Phase IV (KMG-IV): sequencing the most valuable type-strain genomes for metagenomic binning, comparative biology and taxonomic classification.</title>
        <authorList>
            <person name="Goeker M."/>
        </authorList>
    </citation>
    <scope>NUCLEOTIDE SEQUENCE [LARGE SCALE GENOMIC DNA]</scope>
    <source>
        <strain evidence="1 2">DSM 21255</strain>
    </source>
</reference>
<proteinExistence type="predicted"/>
<name>A0A841R3N2_9FIRM</name>
<keyword evidence="2" id="KW-1185">Reference proteome</keyword>
<evidence type="ECO:0000313" key="2">
    <source>
        <dbReference type="Proteomes" id="UP000591941"/>
    </source>
</evidence>